<sequence>MTEQIDLIRIVSGKNRSALRLAEEAHRGVRRKGTDFPYLLHPVQVAEVLAGLGADRHVVCAACLHDVVDDTDVTLNEIREKFGGQVAELVAAVTKTLEISAAPLEEQAPKVLELARTGGPDGVALKGADLPVNGTDFVLDAEERGVAYLATIFGADRVLPKLDHYLRLADLIAAELDDHPLYRRLSSALRSRFAELRLLREQLGTREAA</sequence>
<dbReference type="RefSeq" id="WP_319954234.1">
    <property type="nucleotide sequence ID" value="NZ_JAXAVX010000004.1"/>
</dbReference>
<evidence type="ECO:0000313" key="3">
    <source>
        <dbReference type="Proteomes" id="UP001277761"/>
    </source>
</evidence>
<dbReference type="SUPFAM" id="SSF109604">
    <property type="entry name" value="HD-domain/PDEase-like"/>
    <property type="match status" value="1"/>
</dbReference>
<comment type="caution">
    <text evidence="2">The sequence shown here is derived from an EMBL/GenBank/DDBJ whole genome shotgun (WGS) entry which is preliminary data.</text>
</comment>
<dbReference type="PANTHER" id="PTHR21262">
    <property type="entry name" value="GUANOSINE-3',5'-BIS DIPHOSPHATE 3'-PYROPHOSPHOHYDROLASE"/>
    <property type="match status" value="1"/>
</dbReference>
<gene>
    <name evidence="2" type="ORF">SK069_10775</name>
</gene>
<dbReference type="Pfam" id="PF13328">
    <property type="entry name" value="HD_4"/>
    <property type="match status" value="1"/>
</dbReference>
<protein>
    <submittedName>
        <fullName evidence="2">HD domain-containing protein</fullName>
    </submittedName>
</protein>
<name>A0ABU4VJT5_9ACTN</name>
<dbReference type="SMART" id="SM00471">
    <property type="entry name" value="HDc"/>
    <property type="match status" value="1"/>
</dbReference>
<dbReference type="PANTHER" id="PTHR21262:SF31">
    <property type="entry name" value="GTP PYROPHOSPHOKINASE"/>
    <property type="match status" value="1"/>
</dbReference>
<dbReference type="EMBL" id="JAXAVX010000004">
    <property type="protein sequence ID" value="MDX8152079.1"/>
    <property type="molecule type" value="Genomic_DNA"/>
</dbReference>
<evidence type="ECO:0000259" key="1">
    <source>
        <dbReference type="SMART" id="SM00471"/>
    </source>
</evidence>
<dbReference type="InterPro" id="IPR003607">
    <property type="entry name" value="HD/PDEase_dom"/>
</dbReference>
<feature type="domain" description="HD/PDEase" evidence="1">
    <location>
        <begin position="34"/>
        <end position="184"/>
    </location>
</feature>
<keyword evidence="3" id="KW-1185">Reference proteome</keyword>
<dbReference type="Gene3D" id="1.10.3210.10">
    <property type="entry name" value="Hypothetical protein af1432"/>
    <property type="match status" value="1"/>
</dbReference>
<organism evidence="2 3">
    <name type="scientific">Patulibacter brassicae</name>
    <dbReference type="NCBI Taxonomy" id="1705717"/>
    <lineage>
        <taxon>Bacteria</taxon>
        <taxon>Bacillati</taxon>
        <taxon>Actinomycetota</taxon>
        <taxon>Thermoleophilia</taxon>
        <taxon>Solirubrobacterales</taxon>
        <taxon>Patulibacteraceae</taxon>
        <taxon>Patulibacter</taxon>
    </lineage>
</organism>
<reference evidence="2 3" key="1">
    <citation type="submission" date="2023-11" db="EMBL/GenBank/DDBJ databases">
        <authorList>
            <person name="Xu M."/>
            <person name="Jiang T."/>
        </authorList>
    </citation>
    <scope>NUCLEOTIDE SEQUENCE [LARGE SCALE GENOMIC DNA]</scope>
    <source>
        <strain evidence="2 3">SD</strain>
    </source>
</reference>
<dbReference type="Proteomes" id="UP001277761">
    <property type="component" value="Unassembled WGS sequence"/>
</dbReference>
<proteinExistence type="predicted"/>
<accession>A0ABU4VJT5</accession>
<evidence type="ECO:0000313" key="2">
    <source>
        <dbReference type="EMBL" id="MDX8152079.1"/>
    </source>
</evidence>